<dbReference type="Proteomes" id="UP000244623">
    <property type="component" value="Chromosome"/>
</dbReference>
<accession>A0ACD5IXF1</accession>
<proteinExistence type="predicted"/>
<keyword evidence="1" id="KW-0449">Lipoprotein</keyword>
<gene>
    <name evidence="1" type="primary">tssJ</name>
    <name evidence="1" type="ORF">BS411_009325</name>
</gene>
<protein>
    <submittedName>
        <fullName evidence="1">Type VI secretion system lipoprotein TssJ</fullName>
    </submittedName>
</protein>
<evidence type="ECO:0000313" key="2">
    <source>
        <dbReference type="Proteomes" id="UP000244623"/>
    </source>
</evidence>
<sequence length="188" mass="20280">MKMAITTGESTGKSAGKTPLLILASGFTLLLAGCGLTQKVTDSTVAVTKSIFYKQVKTLHLDIHARDAVNSNDGGVALSTVVRIYQLKDRKAFDDTDYPSLFADDSKAIKADLVAEKDISLRPGGAVMVDMPMEESAQYVVVAGMFMSPDQADNTWRVVLSRDDLDPDEPRVIEAGNNRLTLKAVKEG</sequence>
<evidence type="ECO:0000313" key="1">
    <source>
        <dbReference type="EMBL" id="XSF56071.1"/>
    </source>
</evidence>
<dbReference type="EMBL" id="CP187984">
    <property type="protein sequence ID" value="XSF56071.1"/>
    <property type="molecule type" value="Genomic_DNA"/>
</dbReference>
<organism evidence="1 2">
    <name type="scientific">Cronobacter turicensis</name>
    <dbReference type="NCBI Taxonomy" id="413502"/>
    <lineage>
        <taxon>Bacteria</taxon>
        <taxon>Pseudomonadati</taxon>
        <taxon>Pseudomonadota</taxon>
        <taxon>Gammaproteobacteria</taxon>
        <taxon>Enterobacterales</taxon>
        <taxon>Enterobacteriaceae</taxon>
        <taxon>Cronobacter</taxon>
    </lineage>
</organism>
<name>A0ACD5IXF1_9ENTR</name>
<reference evidence="1" key="1">
    <citation type="submission" date="2025-05" db="EMBL/GenBank/DDBJ databases">
        <title>FDA Reference Genome datasets for Cronobacter.</title>
        <authorList>
            <person name="Gopinath G.R."/>
        </authorList>
    </citation>
    <scope>NUCLEOTIDE SEQUENCE</scope>
    <source>
        <strain evidence="1">MOD1-Sh41s</strain>
    </source>
</reference>